<dbReference type="EMBL" id="CP010725">
    <property type="protein sequence ID" value="AUQ98533.1"/>
    <property type="molecule type" value="Genomic_DNA"/>
</dbReference>
<evidence type="ECO:0000256" key="1">
    <source>
        <dbReference type="SAM" id="Phobius"/>
    </source>
</evidence>
<evidence type="ECO:0000313" key="3">
    <source>
        <dbReference type="EMBL" id="AUQ98533.1"/>
    </source>
</evidence>
<proteinExistence type="predicted"/>
<reference evidence="3 4" key="1">
    <citation type="journal article" date="2017" name="Front. Microbiol.">
        <title>Phaeobacter piscinae sp. nov., a species of the Roseobacter group and potential aquaculture probiont.</title>
        <authorList>
            <person name="Sonnenschein E.C."/>
            <person name="Phippen C.B.W."/>
            <person name="Nielsen K.F."/>
            <person name="Mateiu R.V."/>
            <person name="Melchiorsen J."/>
            <person name="Gram L."/>
            <person name="Overmann J."/>
            <person name="Freese H.M."/>
        </authorList>
    </citation>
    <scope>NUCLEOTIDE SEQUENCE [LARGE SCALE GENOMIC DNA]</scope>
    <source>
        <strain evidence="3 4">P88</strain>
    </source>
</reference>
<reference evidence="2 5" key="3">
    <citation type="journal article" date="2017" name="Int. J. Syst. Evol. Microbiol.">
        <title>Adaptation of Surface-Associated Bacteria to the Open Ocean: A Genomically Distinct Subpopulation of Phaeobacter gallaeciensis Colonizes Pacific Mesozooplankton.</title>
        <authorList>
            <person name="Freese H.M."/>
            <person name="Methner A."/>
            <person name="Overmann J."/>
        </authorList>
    </citation>
    <scope>NUCLEOTIDE SEQUENCE [LARGE SCALE GENOMIC DNA]</scope>
    <source>
        <strain evidence="2 5">P66</strain>
    </source>
</reference>
<keyword evidence="1" id="KW-1133">Transmembrane helix</keyword>
<evidence type="ECO:0000313" key="2">
    <source>
        <dbReference type="EMBL" id="AUQ95030.1"/>
    </source>
</evidence>
<dbReference type="Proteomes" id="UP000236447">
    <property type="component" value="Chromosome"/>
</dbReference>
<organism evidence="3 4">
    <name type="scientific">Phaeobacter inhibens</name>
    <dbReference type="NCBI Taxonomy" id="221822"/>
    <lineage>
        <taxon>Bacteria</taxon>
        <taxon>Pseudomonadati</taxon>
        <taxon>Pseudomonadota</taxon>
        <taxon>Alphaproteobacteria</taxon>
        <taxon>Rhodobacterales</taxon>
        <taxon>Roseobacteraceae</taxon>
        <taxon>Phaeobacter</taxon>
    </lineage>
</organism>
<sequence length="55" mass="5723">MIVIGALLLGALLGARTAQKRGGSLADKLQYGAAYAMVFAILGLFATILADRMLL</sequence>
<name>A0A135IKH0_9RHOB</name>
<reference evidence="4 5" key="2">
    <citation type="journal article" date="2017" name="Genome Biol. Evol.">
        <title>Trajectories and Drivers of Genome Evolution in Surface-Associated Marine Phaeobacter.</title>
        <authorList>
            <person name="Freese H.M."/>
            <person name="Sikorski J."/>
            <person name="Bunk B."/>
            <person name="Scheuner C."/>
            <person name="Meier-Kolthoff J.P."/>
            <person name="Sproer C."/>
            <person name="Gram L."/>
            <person name="Overmann J."/>
        </authorList>
    </citation>
    <scope>NUCLEOTIDE SEQUENCE [LARGE SCALE GENOMIC DNA]</scope>
    <source>
        <strain evidence="2 5">P66</strain>
        <strain evidence="3 4">P88</strain>
    </source>
</reference>
<keyword evidence="1" id="KW-0812">Transmembrane</keyword>
<feature type="transmembrane region" description="Helical" evidence="1">
    <location>
        <begin position="33"/>
        <end position="50"/>
    </location>
</feature>
<dbReference type="Proteomes" id="UP000236536">
    <property type="component" value="Chromosome"/>
</dbReference>
<accession>A0A135IKH0</accession>
<gene>
    <name evidence="2" type="ORF">PhaeoP66_02258</name>
    <name evidence="3" type="ORF">PhaeoP88_01149</name>
</gene>
<dbReference type="RefSeq" id="WP_027247599.1">
    <property type="nucleotide sequence ID" value="NZ_BSKP01000001.1"/>
</dbReference>
<dbReference type="EMBL" id="CP010705">
    <property type="protein sequence ID" value="AUQ95030.1"/>
    <property type="molecule type" value="Genomic_DNA"/>
</dbReference>
<dbReference type="AlphaFoldDB" id="A0A135IKH0"/>
<evidence type="ECO:0000313" key="4">
    <source>
        <dbReference type="Proteomes" id="UP000236447"/>
    </source>
</evidence>
<evidence type="ECO:0000313" key="5">
    <source>
        <dbReference type="Proteomes" id="UP000236536"/>
    </source>
</evidence>
<dbReference type="GeneID" id="62009318"/>
<protein>
    <submittedName>
        <fullName evidence="3">Uncharacterized protein</fullName>
    </submittedName>
</protein>
<keyword evidence="5" id="KW-1185">Reference proteome</keyword>
<keyword evidence="1" id="KW-0472">Membrane</keyword>